<proteinExistence type="predicted"/>
<accession>A0A0K6GRT5</accession>
<protein>
    <submittedName>
        <fullName evidence="1">Uncharacterized protein</fullName>
    </submittedName>
</protein>
<reference evidence="2" key="1">
    <citation type="submission" date="2015-08" db="EMBL/GenBank/DDBJ databases">
        <authorList>
            <person name="Varghese N."/>
        </authorList>
    </citation>
    <scope>NUCLEOTIDE SEQUENCE [LARGE SCALE GENOMIC DNA]</scope>
    <source>
        <strain evidence="2">DSM 27374</strain>
    </source>
</reference>
<organism evidence="1 2">
    <name type="scientific">Anoxybacillus suryakundensis</name>
    <dbReference type="NCBI Taxonomy" id="1325335"/>
    <lineage>
        <taxon>Bacteria</taxon>
        <taxon>Bacillati</taxon>
        <taxon>Bacillota</taxon>
        <taxon>Bacilli</taxon>
        <taxon>Bacillales</taxon>
        <taxon>Anoxybacillaceae</taxon>
        <taxon>Anoxybacillus</taxon>
    </lineage>
</organism>
<evidence type="ECO:0000313" key="2">
    <source>
        <dbReference type="Proteomes" id="UP000182738"/>
    </source>
</evidence>
<sequence length="10" mass="1312">MYEIIRSWIT</sequence>
<dbReference type="Proteomes" id="UP000182738">
    <property type="component" value="Unassembled WGS sequence"/>
</dbReference>
<name>A0A0K6GRT5_9BACL</name>
<gene>
    <name evidence="1" type="ORF">Ga0061060_12535</name>
</gene>
<keyword evidence="2" id="KW-1185">Reference proteome</keyword>
<dbReference type="EMBL" id="CYGZ01000025">
    <property type="protein sequence ID" value="CUA81231.1"/>
    <property type="molecule type" value="Genomic_DNA"/>
</dbReference>
<evidence type="ECO:0000313" key="1">
    <source>
        <dbReference type="EMBL" id="CUA81231.1"/>
    </source>
</evidence>